<evidence type="ECO:0000313" key="6">
    <source>
        <dbReference type="Proteomes" id="UP000190130"/>
    </source>
</evidence>
<protein>
    <submittedName>
        <fullName evidence="4">Glycine/D-amino acid oxidase</fullName>
    </submittedName>
</protein>
<dbReference type="PANTHER" id="PTHR13847">
    <property type="entry name" value="SARCOSINE DEHYDROGENASE-RELATED"/>
    <property type="match status" value="1"/>
</dbReference>
<dbReference type="Proteomes" id="UP000051562">
    <property type="component" value="Unassembled WGS sequence"/>
</dbReference>
<evidence type="ECO:0000259" key="2">
    <source>
        <dbReference type="Pfam" id="PF01266"/>
    </source>
</evidence>
<dbReference type="AlphaFoldDB" id="A0A0Q3I763"/>
<organism evidence="3 5">
    <name type="scientific">Bosea thiooxidans</name>
    <dbReference type="NCBI Taxonomy" id="53254"/>
    <lineage>
        <taxon>Bacteria</taxon>
        <taxon>Pseudomonadati</taxon>
        <taxon>Pseudomonadota</taxon>
        <taxon>Alphaproteobacteria</taxon>
        <taxon>Hyphomicrobiales</taxon>
        <taxon>Boseaceae</taxon>
        <taxon>Bosea</taxon>
    </lineage>
</organism>
<dbReference type="OrthoDB" id="8993739at2"/>
<dbReference type="InterPro" id="IPR036188">
    <property type="entry name" value="FAD/NAD-bd_sf"/>
</dbReference>
<dbReference type="Pfam" id="PF01266">
    <property type="entry name" value="DAO"/>
    <property type="match status" value="1"/>
</dbReference>
<dbReference type="InterPro" id="IPR006076">
    <property type="entry name" value="FAD-dep_OxRdtase"/>
</dbReference>
<dbReference type="Gene3D" id="3.30.9.10">
    <property type="entry name" value="D-Amino Acid Oxidase, subunit A, domain 2"/>
    <property type="match status" value="1"/>
</dbReference>
<dbReference type="SUPFAM" id="SSF51905">
    <property type="entry name" value="FAD/NAD(P)-binding domain"/>
    <property type="match status" value="1"/>
</dbReference>
<feature type="domain" description="FAD dependent oxidoreductase" evidence="2">
    <location>
        <begin position="3"/>
        <end position="345"/>
    </location>
</feature>
<evidence type="ECO:0000313" key="4">
    <source>
        <dbReference type="EMBL" id="SKC08686.1"/>
    </source>
</evidence>
<dbReference type="GO" id="GO:0005737">
    <property type="term" value="C:cytoplasm"/>
    <property type="evidence" value="ECO:0007669"/>
    <property type="project" value="TreeGrafter"/>
</dbReference>
<dbReference type="PANTHER" id="PTHR13847:SF289">
    <property type="entry name" value="GLYCINE OXIDASE"/>
    <property type="match status" value="1"/>
</dbReference>
<evidence type="ECO:0000313" key="5">
    <source>
        <dbReference type="Proteomes" id="UP000051562"/>
    </source>
</evidence>
<dbReference type="EMBL" id="FUYX01000013">
    <property type="protein sequence ID" value="SKC08686.1"/>
    <property type="molecule type" value="Genomic_DNA"/>
</dbReference>
<name>A0A0Q3I763_9HYPH</name>
<gene>
    <name evidence="3" type="ORF">ARD30_12165</name>
    <name evidence="4" type="ORF">SAMN05660750_04158</name>
</gene>
<evidence type="ECO:0000256" key="1">
    <source>
        <dbReference type="ARBA" id="ARBA00023002"/>
    </source>
</evidence>
<dbReference type="EMBL" id="LMAR01000033">
    <property type="protein sequence ID" value="KQK30701.1"/>
    <property type="molecule type" value="Genomic_DNA"/>
</dbReference>
<proteinExistence type="predicted"/>
<reference evidence="3 5" key="1">
    <citation type="submission" date="2015-10" db="EMBL/GenBank/DDBJ databases">
        <title>Draft genome of Bosea thiooxidans.</title>
        <authorList>
            <person name="Wang X."/>
        </authorList>
    </citation>
    <scope>NUCLEOTIDE SEQUENCE [LARGE SCALE GENOMIC DNA]</scope>
    <source>
        <strain evidence="3 5">CGMCC 9174</strain>
    </source>
</reference>
<evidence type="ECO:0000313" key="3">
    <source>
        <dbReference type="EMBL" id="KQK30701.1"/>
    </source>
</evidence>
<keyword evidence="5" id="KW-1185">Reference proteome</keyword>
<dbReference type="Proteomes" id="UP000190130">
    <property type="component" value="Unassembled WGS sequence"/>
</dbReference>
<reference evidence="4 6" key="2">
    <citation type="submission" date="2017-02" db="EMBL/GenBank/DDBJ databases">
        <authorList>
            <person name="Peterson S.W."/>
        </authorList>
    </citation>
    <scope>NUCLEOTIDE SEQUENCE [LARGE SCALE GENOMIC DNA]</scope>
    <source>
        <strain evidence="4 6">DSM 9653</strain>
    </source>
</reference>
<dbReference type="STRING" id="53254.SAMN05660750_04158"/>
<dbReference type="GO" id="GO:0016491">
    <property type="term" value="F:oxidoreductase activity"/>
    <property type="evidence" value="ECO:0007669"/>
    <property type="project" value="UniProtKB-KW"/>
</dbReference>
<accession>A0A0Q3I763</accession>
<sequence length="378" mass="40345">MNIVVIGAGIVGANVAFRLVEGGAKVTVVEAGRVGDGTSARSFAWTNAHRKTPRAYHDLNIGGMQAHRALRERFPQGGWWHGAGTVEWAAPGEDRDVFNDRVERLRDWGYAAEIIDRARLREIEPDIDPVAVGDAPIGFFPDEGWVDPVLITHTLLREAVRLGATLLTEQGPARLVVRGGKAVGVACAAGEIPADLVVNCTGCWSNSITDEKRLQVPLAPTSGMLAYTAPVAANLRTVVLAAQCHMRADGAGRIVIRQDHYDRTILPGTPVDTALREASELVAIAAQVVPSIGRAKAEAVRIGVRALPADGKPAIGPIGGLAGYYVAVTHSGVTLAPFLGQLITEEILSGKERNELAAFRPDRFHQENAPAAVAWRED</sequence>
<keyword evidence="1" id="KW-0560">Oxidoreductase</keyword>
<dbReference type="RefSeq" id="WP_055727862.1">
    <property type="nucleotide sequence ID" value="NZ_FUYX01000013.1"/>
</dbReference>
<dbReference type="Gene3D" id="3.50.50.60">
    <property type="entry name" value="FAD/NAD(P)-binding domain"/>
    <property type="match status" value="1"/>
</dbReference>